<evidence type="ECO:0000313" key="5">
    <source>
        <dbReference type="Proteomes" id="UP000193884"/>
    </source>
</evidence>
<dbReference type="Proteomes" id="UP000193884">
    <property type="component" value="Unassembled WGS sequence"/>
</dbReference>
<proteinExistence type="predicted"/>
<dbReference type="Pfam" id="PF08241">
    <property type="entry name" value="Methyltransf_11"/>
    <property type="match status" value="1"/>
</dbReference>
<keyword evidence="5" id="KW-1185">Reference proteome</keyword>
<dbReference type="InterPro" id="IPR013216">
    <property type="entry name" value="Methyltransf_11"/>
</dbReference>
<evidence type="ECO:0000313" key="4">
    <source>
        <dbReference type="Proteomes" id="UP000193553"/>
    </source>
</evidence>
<feature type="domain" description="Methyltransferase type 11" evidence="1">
    <location>
        <begin position="90"/>
        <end position="136"/>
    </location>
</feature>
<dbReference type="SUPFAM" id="SSF53335">
    <property type="entry name" value="S-adenosyl-L-methionine-dependent methyltransferases"/>
    <property type="match status" value="1"/>
</dbReference>
<evidence type="ECO:0000313" key="2">
    <source>
        <dbReference type="EMBL" id="OSJ13670.1"/>
    </source>
</evidence>
<sequence length="233" mass="25552">MPVDQQYYREVASGSTAEKLLIAARDRIYQDFIAQMQPCAADEILDVGVSDVINDGANVLERSYPHQHKITACGLGEGIGFKAAFPLCRYVQIEPNTRLPFDDNAFDVATSNAVLEHAGSHENQVLLVEELGRVARRVFITVPNRFFPVEHHTAIPLAHYLDGTFRIACMIAGKSEWTDEQNLILMTRKRLLGLAALVAESASAKSSNPMSAAVGYTGLSLGPLSSNLYLAFR</sequence>
<organism evidence="2 4">
    <name type="scientific">Bradyrhizobium canariense</name>
    <dbReference type="NCBI Taxonomy" id="255045"/>
    <lineage>
        <taxon>Bacteria</taxon>
        <taxon>Pseudomonadati</taxon>
        <taxon>Pseudomonadota</taxon>
        <taxon>Alphaproteobacteria</taxon>
        <taxon>Hyphomicrobiales</taxon>
        <taxon>Nitrobacteraceae</taxon>
        <taxon>Bradyrhizobium</taxon>
    </lineage>
</organism>
<comment type="caution">
    <text evidence="2">The sequence shown here is derived from an EMBL/GenBank/DDBJ whole genome shotgun (WGS) entry which is preliminary data.</text>
</comment>
<dbReference type="AlphaFoldDB" id="A0A1X3FJE7"/>
<accession>A0A1X3FJE7</accession>
<reference evidence="4 5" key="1">
    <citation type="submission" date="2017-03" db="EMBL/GenBank/DDBJ databases">
        <title>Whole genome sequences of fourteen strains of Bradyrhizobium canariense and one strain of Bradyrhizobium japonicum isolated from Lupinus (Papilionoideae: Genisteae) species in Algeria.</title>
        <authorList>
            <person name="Crovadore J."/>
            <person name="Chekireb D."/>
            <person name="Brachmann A."/>
            <person name="Chablais R."/>
            <person name="Cochard B."/>
            <person name="Lefort F."/>
        </authorList>
    </citation>
    <scope>NUCLEOTIDE SEQUENCE [LARGE SCALE GENOMIC DNA]</scope>
    <source>
        <strain evidence="2 4">UBMA195</strain>
        <strain evidence="3 5">UBMAN05</strain>
    </source>
</reference>
<dbReference type="GO" id="GO:0032259">
    <property type="term" value="P:methylation"/>
    <property type="evidence" value="ECO:0007669"/>
    <property type="project" value="UniProtKB-KW"/>
</dbReference>
<name>A0A1X3FJE7_9BRAD</name>
<dbReference type="GO" id="GO:0008757">
    <property type="term" value="F:S-adenosylmethionine-dependent methyltransferase activity"/>
    <property type="evidence" value="ECO:0007669"/>
    <property type="project" value="InterPro"/>
</dbReference>
<keyword evidence="2" id="KW-0489">Methyltransferase</keyword>
<gene>
    <name evidence="3" type="ORF">BST63_22920</name>
    <name evidence="2" type="ORF">BSZ18_10925</name>
</gene>
<dbReference type="Proteomes" id="UP000193553">
    <property type="component" value="Unassembled WGS sequence"/>
</dbReference>
<dbReference type="Gene3D" id="3.40.50.150">
    <property type="entry name" value="Vaccinia Virus protein VP39"/>
    <property type="match status" value="1"/>
</dbReference>
<dbReference type="EMBL" id="NAFK01000168">
    <property type="protein sequence ID" value="OSJ26096.1"/>
    <property type="molecule type" value="Genomic_DNA"/>
</dbReference>
<keyword evidence="2" id="KW-0808">Transferase</keyword>
<dbReference type="InterPro" id="IPR029063">
    <property type="entry name" value="SAM-dependent_MTases_sf"/>
</dbReference>
<evidence type="ECO:0000259" key="1">
    <source>
        <dbReference type="Pfam" id="PF08241"/>
    </source>
</evidence>
<protein>
    <submittedName>
        <fullName evidence="2">Methyltransferase</fullName>
    </submittedName>
</protein>
<dbReference type="EMBL" id="NAFI01000162">
    <property type="protein sequence ID" value="OSJ13670.1"/>
    <property type="molecule type" value="Genomic_DNA"/>
</dbReference>
<evidence type="ECO:0000313" key="3">
    <source>
        <dbReference type="EMBL" id="OSJ26096.1"/>
    </source>
</evidence>
<dbReference type="OrthoDB" id="7260171at2"/>
<dbReference type="RefSeq" id="WP_085361317.1">
    <property type="nucleotide sequence ID" value="NZ_JAFBBN010000001.1"/>
</dbReference>